<proteinExistence type="predicted"/>
<organism evidence="1 2">
    <name type="scientific">Methyloceanibacter stevinii</name>
    <dbReference type="NCBI Taxonomy" id="1774970"/>
    <lineage>
        <taxon>Bacteria</taxon>
        <taxon>Pseudomonadati</taxon>
        <taxon>Pseudomonadota</taxon>
        <taxon>Alphaproteobacteria</taxon>
        <taxon>Hyphomicrobiales</taxon>
        <taxon>Hyphomicrobiaceae</taxon>
        <taxon>Methyloceanibacter</taxon>
    </lineage>
</organism>
<comment type="caution">
    <text evidence="1">The sequence shown here is derived from an EMBL/GenBank/DDBJ whole genome shotgun (WGS) entry which is preliminary data.</text>
</comment>
<protein>
    <submittedName>
        <fullName evidence="1">Uncharacterized protein</fullName>
    </submittedName>
</protein>
<accession>A0A1E3VSR9</accession>
<name>A0A1E3VSR9_9HYPH</name>
<dbReference type="AlphaFoldDB" id="A0A1E3VSR9"/>
<dbReference type="RefSeq" id="WP_069443527.1">
    <property type="nucleotide sequence ID" value="NZ_LPWE01000004.1"/>
</dbReference>
<evidence type="ECO:0000313" key="1">
    <source>
        <dbReference type="EMBL" id="ODR96570.1"/>
    </source>
</evidence>
<keyword evidence="2" id="KW-1185">Reference proteome</keyword>
<gene>
    <name evidence="1" type="ORF">AUC70_14985</name>
</gene>
<reference evidence="1 2" key="1">
    <citation type="journal article" date="2016" name="Environ. Microbiol.">
        <title>New Methyloceanibacter diversity from North Sea sediments includes methanotroph containing solely the soluble methane monooxygenase.</title>
        <authorList>
            <person name="Vekeman B."/>
            <person name="Kerckhof F.M."/>
            <person name="Cremers G."/>
            <person name="de Vos P."/>
            <person name="Vandamme P."/>
            <person name="Boon N."/>
            <person name="Op den Camp H.J."/>
            <person name="Heylen K."/>
        </authorList>
    </citation>
    <scope>NUCLEOTIDE SEQUENCE [LARGE SCALE GENOMIC DNA]</scope>
    <source>
        <strain evidence="1 2">R-67176</strain>
    </source>
</reference>
<sequence>MTTIDQTPYGRLENEGRLFNAVLKAPTTDGDRFAYRGDFALKFQEKLADEARPPEFCMEQILTLSNKGDEHIPVMAGYLHNFEYLQDVVDVMGDLLGPDGKYFMFCNNVDLSKTFSVTVDGKSFYVFPCDESSVWKEMLELLRIEKNDVKKMSTVDKTAYVLDAALKFDDTFEEISFEKGVEEMEPVKNRNENRPV</sequence>
<dbReference type="EMBL" id="LPWE01000004">
    <property type="protein sequence ID" value="ODR96570.1"/>
    <property type="molecule type" value="Genomic_DNA"/>
</dbReference>
<dbReference type="STRING" id="1774970.AUC70_14985"/>
<dbReference type="Proteomes" id="UP000094172">
    <property type="component" value="Unassembled WGS sequence"/>
</dbReference>
<evidence type="ECO:0000313" key="2">
    <source>
        <dbReference type="Proteomes" id="UP000094172"/>
    </source>
</evidence>